<dbReference type="PANTHER" id="PTHR37176">
    <property type="entry name" value="F10K1.23"/>
    <property type="match status" value="1"/>
</dbReference>
<dbReference type="InterPro" id="IPR044969">
    <property type="entry name" value="DFO"/>
</dbReference>
<dbReference type="OrthoDB" id="1925581at2759"/>
<dbReference type="AlphaFoldDB" id="A0A9D4V7A1"/>
<evidence type="ECO:0000313" key="2">
    <source>
        <dbReference type="Proteomes" id="UP000886520"/>
    </source>
</evidence>
<dbReference type="Proteomes" id="UP000886520">
    <property type="component" value="Chromosome 4"/>
</dbReference>
<dbReference type="EMBL" id="JABFUD020000004">
    <property type="protein sequence ID" value="KAI5080792.1"/>
    <property type="molecule type" value="Genomic_DNA"/>
</dbReference>
<proteinExistence type="predicted"/>
<comment type="caution">
    <text evidence="1">The sequence shown here is derived from an EMBL/GenBank/DDBJ whole genome shotgun (WGS) entry which is preliminary data.</text>
</comment>
<dbReference type="PANTHER" id="PTHR37176:SF1">
    <property type="entry name" value="PROTEIN DOUBLE-STRAND BREAK FORMATION"/>
    <property type="match status" value="1"/>
</dbReference>
<gene>
    <name evidence="1" type="ORF">GOP47_0003975</name>
</gene>
<protein>
    <submittedName>
        <fullName evidence="1">Uncharacterized protein</fullName>
    </submittedName>
</protein>
<accession>A0A9D4V7A1</accession>
<sequence>MSSKPTAAAMAESLRSRTWRCLRSSHHLRTSQKLALLRRFLHSFSRLGDVESQLVLRYEILCLRESCGSTEMKVDTSEWSSFAEDCLSAGFPGNASKAFEKAISQTEGYQTTNVDPQYEVQSCLKHVQHIMMPEINGRFDKGSSNGSFSDSLREKCCMKKTIFASTKCSGQFLRASSMLCTISLNGLVLNFSTARMAFYCGFFCI</sequence>
<evidence type="ECO:0000313" key="1">
    <source>
        <dbReference type="EMBL" id="KAI5080792.1"/>
    </source>
</evidence>
<name>A0A9D4V7A1_ADICA</name>
<organism evidence="1 2">
    <name type="scientific">Adiantum capillus-veneris</name>
    <name type="common">Maidenhair fern</name>
    <dbReference type="NCBI Taxonomy" id="13818"/>
    <lineage>
        <taxon>Eukaryota</taxon>
        <taxon>Viridiplantae</taxon>
        <taxon>Streptophyta</taxon>
        <taxon>Embryophyta</taxon>
        <taxon>Tracheophyta</taxon>
        <taxon>Polypodiopsida</taxon>
        <taxon>Polypodiidae</taxon>
        <taxon>Polypodiales</taxon>
        <taxon>Pteridineae</taxon>
        <taxon>Pteridaceae</taxon>
        <taxon>Vittarioideae</taxon>
        <taxon>Adiantum</taxon>
    </lineage>
</organism>
<reference evidence="1" key="1">
    <citation type="submission" date="2021-01" db="EMBL/GenBank/DDBJ databases">
        <title>Adiantum capillus-veneris genome.</title>
        <authorList>
            <person name="Fang Y."/>
            <person name="Liao Q."/>
        </authorList>
    </citation>
    <scope>NUCLEOTIDE SEQUENCE</scope>
    <source>
        <strain evidence="1">H3</strain>
        <tissue evidence="1">Leaf</tissue>
    </source>
</reference>
<keyword evidence="2" id="KW-1185">Reference proteome</keyword>
<dbReference type="GO" id="GO:0042138">
    <property type="term" value="P:meiotic DNA double-strand break formation"/>
    <property type="evidence" value="ECO:0007669"/>
    <property type="project" value="InterPro"/>
</dbReference>